<accession>B3XME7</accession>
<evidence type="ECO:0000313" key="2">
    <source>
        <dbReference type="Proteomes" id="UP000003853"/>
    </source>
</evidence>
<dbReference type="AlphaFoldDB" id="B3XME7"/>
<reference evidence="2" key="1">
    <citation type="submission" date="2008-06" db="EMBL/GenBank/DDBJ databases">
        <title>Permanent draft sequence of Lactobacillus reuteri 100-23.</title>
        <authorList>
            <consortium name="US DOE Joint Genome Institute"/>
            <person name="Copeland A."/>
            <person name="Lucas S."/>
            <person name="Lapidus A."/>
            <person name="Barry K."/>
            <person name="Detter J.C."/>
            <person name="Glavina del Rio T."/>
            <person name="Hammon N."/>
            <person name="Israni S."/>
            <person name="Dalin E."/>
            <person name="Tice H."/>
            <person name="Pitluck S."/>
            <person name="Sun H."/>
            <person name="Schmutz J."/>
            <person name="Larimer F."/>
            <person name="Land M."/>
            <person name="Hauser L."/>
            <person name="Walter J."/>
            <person name="Heng N.C.K."/>
            <person name="Tannock G.W."/>
            <person name="Richardson P."/>
        </authorList>
    </citation>
    <scope>NUCLEOTIDE SEQUENCE [LARGE SCALE GENOMIC DNA]</scope>
    <source>
        <strain evidence="2">DSM 17509 / CIP 109821 / 100-23</strain>
    </source>
</reference>
<evidence type="ECO:0000313" key="1">
    <source>
        <dbReference type="EMBL" id="EDX42498.1"/>
    </source>
</evidence>
<proteinExistence type="predicted"/>
<dbReference type="SUPFAM" id="SSF47413">
    <property type="entry name" value="lambda repressor-like DNA-binding domains"/>
    <property type="match status" value="1"/>
</dbReference>
<dbReference type="CDD" id="cd00093">
    <property type="entry name" value="HTH_XRE"/>
    <property type="match status" value="1"/>
</dbReference>
<dbReference type="GO" id="GO:0003677">
    <property type="term" value="F:DNA binding"/>
    <property type="evidence" value="ECO:0007669"/>
    <property type="project" value="InterPro"/>
</dbReference>
<dbReference type="Proteomes" id="UP000003853">
    <property type="component" value="Unassembled WGS sequence"/>
</dbReference>
<dbReference type="Gene3D" id="1.10.260.40">
    <property type="entry name" value="lambda repressor-like DNA-binding domains"/>
    <property type="match status" value="1"/>
</dbReference>
<dbReference type="EMBL" id="AAPZ02000001">
    <property type="protein sequence ID" value="EDX42498.1"/>
    <property type="molecule type" value="Genomic_DNA"/>
</dbReference>
<gene>
    <name evidence="1" type="ORF">Lreu23DRAFT_4014</name>
</gene>
<dbReference type="PATRIC" id="fig|349123.13.peg.1021"/>
<dbReference type="InterPro" id="IPR001387">
    <property type="entry name" value="Cro/C1-type_HTH"/>
</dbReference>
<sequence>MVLQYSDLYRGKHITQEEFERRAFKILGPEYEVGEYKGASVKTEVKHLACGNIYMQRPYRIYEGDGCPYCARKRNINSLRERGFKIAKNKLSPNFIIVSTYQNANKPLKIKSLNCGHEFWIGRLARFEKNMHCRVCDNTLRRKKPRVHTNVGDLLRSTRLKKGWTAKHLSVVSGISTVEISQIENGRIIATDYERDRLMYYLKGW</sequence>
<name>B3XME7_LIMR1</name>
<organism evidence="1 2">
    <name type="scientific">Limosilactobacillus reuteri subsp. rodentium (strain DSM 17509 / CIP 109821 / 100-23)</name>
    <name type="common">Lactobacillus reuteri</name>
    <dbReference type="NCBI Taxonomy" id="349123"/>
    <lineage>
        <taxon>Bacteria</taxon>
        <taxon>Bacillati</taxon>
        <taxon>Bacillota</taxon>
        <taxon>Bacilli</taxon>
        <taxon>Lactobacillales</taxon>
        <taxon>Lactobacillaceae</taxon>
        <taxon>Limosilactobacillus</taxon>
    </lineage>
</organism>
<comment type="caution">
    <text evidence="1">The sequence shown here is derived from an EMBL/GenBank/DDBJ whole genome shotgun (WGS) entry which is preliminary data.</text>
</comment>
<protein>
    <submittedName>
        <fullName evidence="1">Uncharacterized protein</fullName>
    </submittedName>
</protein>
<dbReference type="InterPro" id="IPR010982">
    <property type="entry name" value="Lambda_DNA-bd_dom_sf"/>
</dbReference>